<organism evidence="1 2">
    <name type="scientific">Mya arenaria</name>
    <name type="common">Soft-shell clam</name>
    <dbReference type="NCBI Taxonomy" id="6604"/>
    <lineage>
        <taxon>Eukaryota</taxon>
        <taxon>Metazoa</taxon>
        <taxon>Spiralia</taxon>
        <taxon>Lophotrochozoa</taxon>
        <taxon>Mollusca</taxon>
        <taxon>Bivalvia</taxon>
        <taxon>Autobranchia</taxon>
        <taxon>Heteroconchia</taxon>
        <taxon>Euheterodonta</taxon>
        <taxon>Imparidentia</taxon>
        <taxon>Neoheterodontei</taxon>
        <taxon>Myida</taxon>
        <taxon>Myoidea</taxon>
        <taxon>Myidae</taxon>
        <taxon>Mya</taxon>
    </lineage>
</organism>
<keyword evidence="2" id="KW-1185">Reference proteome</keyword>
<dbReference type="EMBL" id="CP111013">
    <property type="protein sequence ID" value="WAQ96007.1"/>
    <property type="molecule type" value="Genomic_DNA"/>
</dbReference>
<dbReference type="SUPFAM" id="SSF48403">
    <property type="entry name" value="Ankyrin repeat"/>
    <property type="match status" value="1"/>
</dbReference>
<evidence type="ECO:0000313" key="1">
    <source>
        <dbReference type="EMBL" id="WAQ96007.1"/>
    </source>
</evidence>
<gene>
    <name evidence="1" type="ORF">MAR_028697</name>
</gene>
<dbReference type="Proteomes" id="UP001164746">
    <property type="component" value="Chromosome 2"/>
</dbReference>
<name>A0ABY7DED0_MYAAR</name>
<reference evidence="1" key="1">
    <citation type="submission" date="2022-11" db="EMBL/GenBank/DDBJ databases">
        <title>Centuries of genome instability and evolution in soft-shell clam transmissible cancer (bioRxiv).</title>
        <authorList>
            <person name="Hart S.F.M."/>
            <person name="Yonemitsu M.A."/>
            <person name="Giersch R.M."/>
            <person name="Beal B.F."/>
            <person name="Arriagada G."/>
            <person name="Davis B.W."/>
            <person name="Ostrander E.A."/>
            <person name="Goff S.P."/>
            <person name="Metzger M.J."/>
        </authorList>
    </citation>
    <scope>NUCLEOTIDE SEQUENCE</scope>
    <source>
        <strain evidence="1">MELC-2E11</strain>
        <tissue evidence="1">Siphon/mantle</tissue>
    </source>
</reference>
<dbReference type="Gene3D" id="3.90.176.10">
    <property type="entry name" value="Toxin ADP-ribosyltransferase, Chain A, domain 1"/>
    <property type="match status" value="1"/>
</dbReference>
<accession>A0ABY7DED0</accession>
<evidence type="ECO:0000313" key="2">
    <source>
        <dbReference type="Proteomes" id="UP001164746"/>
    </source>
</evidence>
<dbReference type="Gene3D" id="1.25.40.20">
    <property type="entry name" value="Ankyrin repeat-containing domain"/>
    <property type="match status" value="1"/>
</dbReference>
<evidence type="ECO:0008006" key="3">
    <source>
        <dbReference type="Google" id="ProtNLM"/>
    </source>
</evidence>
<dbReference type="InterPro" id="IPR036770">
    <property type="entry name" value="Ankyrin_rpt-contain_sf"/>
</dbReference>
<protein>
    <recommendedName>
        <fullName evidence="3">Mono(ADP-ribosyl)transferase</fullName>
    </recommendedName>
</protein>
<proteinExistence type="predicted"/>
<sequence length="384" mass="44166">MSVKNDIENESKVIADLLTAARDGQWDHVWGILGTPDAPRKSYLINVIPENRRWGVIHQAVYWRNHNVMRKILGFKTCDRKAKTKACTSECGDTSRQTPLEVAVSYGYTDIKSIIRKNGKDLNDTPVQTFQLYESYNEQWALGLLSVTLAAYKNSFHPSPIDKTKNMVSILADVWTSMHQSEERWQTIRDIVADSVYIVCEDNSDRIKASKSLHDFFLSIIQTYTEEENYMYTFLSMALRRQCHTNYSGDDLALGPYAVVYQMLLLFWKKVPRENRQTFRKMMLTQQDCDKYQVGTKFVWPSVISSSTNLQSAVPFPTCGASGDRSVIFTIDNSTPSCWKPRNIEKYATYMEHERTYPAGARFVVTGRTQKNEDIHVALRLLVK</sequence>